<evidence type="ECO:0000256" key="1">
    <source>
        <dbReference type="SAM" id="Phobius"/>
    </source>
</evidence>
<sequence>MRKAQGFTLIELVVVLVILGILAAVAVPRFIDLSGEAETAALQAQAGNLTSAAAMNFAKWAANGKPTDPTTVDAVAVTVCSDLEGLVTNFDSARFDLADGTGGTITFTVRTVPGDTDQDCSISIN</sequence>
<proteinExistence type="predicted"/>
<dbReference type="NCBIfam" id="TIGR02532">
    <property type="entry name" value="IV_pilin_GFxxxE"/>
    <property type="match status" value="1"/>
</dbReference>
<comment type="caution">
    <text evidence="2">The sequence shown here is derived from an EMBL/GenBank/DDBJ whole genome shotgun (WGS) entry which is preliminary data.</text>
</comment>
<dbReference type="InterPro" id="IPR045584">
    <property type="entry name" value="Pilin-like"/>
</dbReference>
<keyword evidence="1" id="KW-1133">Transmembrane helix</keyword>
<protein>
    <submittedName>
        <fullName evidence="2">Type II secretion system protein</fullName>
    </submittedName>
</protein>
<dbReference type="RefSeq" id="WP_306728378.1">
    <property type="nucleotide sequence ID" value="NZ_JAVDDT010000004.1"/>
</dbReference>
<keyword evidence="3" id="KW-1185">Reference proteome</keyword>
<feature type="transmembrane region" description="Helical" evidence="1">
    <location>
        <begin position="7"/>
        <end position="27"/>
    </location>
</feature>
<evidence type="ECO:0000313" key="3">
    <source>
        <dbReference type="Proteomes" id="UP001239019"/>
    </source>
</evidence>
<accession>A0ABU0W7G6</accession>
<organism evidence="2 3">
    <name type="scientific">Natronospira bacteriovora</name>
    <dbReference type="NCBI Taxonomy" id="3069753"/>
    <lineage>
        <taxon>Bacteria</taxon>
        <taxon>Pseudomonadati</taxon>
        <taxon>Pseudomonadota</taxon>
        <taxon>Gammaproteobacteria</taxon>
        <taxon>Natronospirales</taxon>
        <taxon>Natronospiraceae</taxon>
        <taxon>Natronospira</taxon>
    </lineage>
</organism>
<name>A0ABU0W7G6_9GAMM</name>
<reference evidence="2 3" key="1">
    <citation type="submission" date="2023-08" db="EMBL/GenBank/DDBJ databases">
        <title>Whole-genome sequencing of halo(alkali)philic microorganisms from hypersaline lakes.</title>
        <authorList>
            <person name="Sorokin D.Y."/>
            <person name="Abbas B."/>
            <person name="Merkel A.Y."/>
        </authorList>
    </citation>
    <scope>NUCLEOTIDE SEQUENCE [LARGE SCALE GENOMIC DNA]</scope>
    <source>
        <strain evidence="2 3">AB-CW4</strain>
    </source>
</reference>
<dbReference type="SUPFAM" id="SSF54523">
    <property type="entry name" value="Pili subunits"/>
    <property type="match status" value="1"/>
</dbReference>
<dbReference type="EMBL" id="JAVDDT010000004">
    <property type="protein sequence ID" value="MDQ2069884.1"/>
    <property type="molecule type" value="Genomic_DNA"/>
</dbReference>
<dbReference type="Proteomes" id="UP001239019">
    <property type="component" value="Unassembled WGS sequence"/>
</dbReference>
<dbReference type="PANTHER" id="PTHR30093:SF7">
    <property type="entry name" value="MSHA MAJOR PILIN SUBUNIT MSHA"/>
    <property type="match status" value="1"/>
</dbReference>
<dbReference type="PROSITE" id="PS00409">
    <property type="entry name" value="PROKAR_NTER_METHYL"/>
    <property type="match status" value="1"/>
</dbReference>
<dbReference type="Gene3D" id="3.30.700.10">
    <property type="entry name" value="Glycoprotein, Type 4 Pilin"/>
    <property type="match status" value="1"/>
</dbReference>
<keyword evidence="1" id="KW-0472">Membrane</keyword>
<gene>
    <name evidence="2" type="ORF">RBH19_08365</name>
</gene>
<dbReference type="PANTHER" id="PTHR30093">
    <property type="entry name" value="GENERAL SECRETION PATHWAY PROTEIN G"/>
    <property type="match status" value="1"/>
</dbReference>
<dbReference type="InterPro" id="IPR012902">
    <property type="entry name" value="N_methyl_site"/>
</dbReference>
<evidence type="ECO:0000313" key="2">
    <source>
        <dbReference type="EMBL" id="MDQ2069884.1"/>
    </source>
</evidence>
<keyword evidence="1" id="KW-0812">Transmembrane</keyword>
<dbReference type="Pfam" id="PF07963">
    <property type="entry name" value="N_methyl"/>
    <property type="match status" value="1"/>
</dbReference>